<keyword evidence="10" id="KW-1185">Reference proteome</keyword>
<gene>
    <name evidence="9" type="ORF">CWB96_14280</name>
    <name evidence="8" type="ORF">CWB97_18930</name>
</gene>
<evidence type="ECO:0000256" key="6">
    <source>
        <dbReference type="ARBA" id="ARBA00023004"/>
    </source>
</evidence>
<keyword evidence="3" id="KW-0847">Vitamin C</keyword>
<evidence type="ECO:0000256" key="4">
    <source>
        <dbReference type="ARBA" id="ARBA00022964"/>
    </source>
</evidence>
<evidence type="ECO:0000256" key="5">
    <source>
        <dbReference type="ARBA" id="ARBA00023002"/>
    </source>
</evidence>
<evidence type="ECO:0000256" key="2">
    <source>
        <dbReference type="ARBA" id="ARBA00022723"/>
    </source>
</evidence>
<dbReference type="Gene3D" id="2.60.120.620">
    <property type="entry name" value="q2cbj1_9rhob like domain"/>
    <property type="match status" value="1"/>
</dbReference>
<accession>A0A5S3XQ06</accession>
<dbReference type="InterPro" id="IPR044862">
    <property type="entry name" value="Pro_4_hyd_alph_FE2OG_OXY"/>
</dbReference>
<keyword evidence="2" id="KW-0479">Metal-binding</keyword>
<reference evidence="9" key="3">
    <citation type="submission" date="2019-09" db="EMBL/GenBank/DDBJ databases">
        <title>Co-occurence of chitin degradation, pigmentation and bioactivity in marine Pseudoalteromonas.</title>
        <authorList>
            <person name="Sonnenschein E.C."/>
            <person name="Bech P.K."/>
        </authorList>
    </citation>
    <scope>NUCLEOTIDE SEQUENCE</scope>
    <source>
        <strain evidence="9">S2231</strain>
        <strain evidence="10">S2233</strain>
    </source>
</reference>
<evidence type="ECO:0000313" key="8">
    <source>
        <dbReference type="EMBL" id="TMP40312.1"/>
    </source>
</evidence>
<dbReference type="GO" id="GO:0031543">
    <property type="term" value="F:peptidyl-proline dioxygenase activity"/>
    <property type="evidence" value="ECO:0007669"/>
    <property type="project" value="TreeGrafter"/>
</dbReference>
<keyword evidence="5" id="KW-0560">Oxidoreductase</keyword>
<dbReference type="InterPro" id="IPR005123">
    <property type="entry name" value="Oxoglu/Fe-dep_dioxygenase_dom"/>
</dbReference>
<proteinExistence type="predicted"/>
<dbReference type="InterPro" id="IPR051559">
    <property type="entry name" value="HIF_prolyl_hydroxylases"/>
</dbReference>
<dbReference type="SMART" id="SM00702">
    <property type="entry name" value="P4Hc"/>
    <property type="match status" value="1"/>
</dbReference>
<dbReference type="Proteomes" id="UP000305730">
    <property type="component" value="Unassembled WGS sequence"/>
</dbReference>
<dbReference type="InterPro" id="IPR006620">
    <property type="entry name" value="Pro_4_hyd_alph"/>
</dbReference>
<dbReference type="GO" id="GO:0071456">
    <property type="term" value="P:cellular response to hypoxia"/>
    <property type="evidence" value="ECO:0007669"/>
    <property type="project" value="TreeGrafter"/>
</dbReference>
<evidence type="ECO:0000313" key="10">
    <source>
        <dbReference type="Proteomes" id="UP000305730"/>
    </source>
</evidence>
<evidence type="ECO:0000259" key="7">
    <source>
        <dbReference type="PROSITE" id="PS51471"/>
    </source>
</evidence>
<dbReference type="GO" id="GO:0031418">
    <property type="term" value="F:L-ascorbic acid binding"/>
    <property type="evidence" value="ECO:0007669"/>
    <property type="project" value="UniProtKB-KW"/>
</dbReference>
<dbReference type="AlphaFoldDB" id="A0A5S3XQ06"/>
<dbReference type="EMBL" id="PNCL01000077">
    <property type="protein sequence ID" value="TMP56939.1"/>
    <property type="molecule type" value="Genomic_DNA"/>
</dbReference>
<evidence type="ECO:0000256" key="3">
    <source>
        <dbReference type="ARBA" id="ARBA00022896"/>
    </source>
</evidence>
<keyword evidence="4" id="KW-0223">Dioxygenase</keyword>
<keyword evidence="6" id="KW-0408">Iron</keyword>
<dbReference type="RefSeq" id="WP_138598199.1">
    <property type="nucleotide sequence ID" value="NZ_PNCK01000085.1"/>
</dbReference>
<comment type="cofactor">
    <cofactor evidence="1">
        <name>L-ascorbate</name>
        <dbReference type="ChEBI" id="CHEBI:38290"/>
    </cofactor>
</comment>
<protein>
    <submittedName>
        <fullName evidence="9">Proline hydroxylase</fullName>
    </submittedName>
</protein>
<evidence type="ECO:0000313" key="11">
    <source>
        <dbReference type="Proteomes" id="UP000307706"/>
    </source>
</evidence>
<dbReference type="PANTHER" id="PTHR12907">
    <property type="entry name" value="EGL NINE HOMOLOG-RELATED"/>
    <property type="match status" value="1"/>
</dbReference>
<name>A0A5S3XQ06_9GAMM</name>
<dbReference type="Pfam" id="PF13640">
    <property type="entry name" value="2OG-FeII_Oxy_3"/>
    <property type="match status" value="1"/>
</dbReference>
<reference evidence="10 11" key="1">
    <citation type="submission" date="2017-12" db="EMBL/GenBank/DDBJ databases">
        <authorList>
            <person name="Paulsen S."/>
            <person name="Gram L.K."/>
        </authorList>
    </citation>
    <scope>NUCLEOTIDE SEQUENCE [LARGE SCALE GENOMIC DNA]</scope>
    <source>
        <strain evidence="9 11">S2231</strain>
        <strain evidence="8 10">S2233</strain>
    </source>
</reference>
<organism evidence="9 11">
    <name type="scientific">Pseudoalteromonas citrea</name>
    <dbReference type="NCBI Taxonomy" id="43655"/>
    <lineage>
        <taxon>Bacteria</taxon>
        <taxon>Pseudomonadati</taxon>
        <taxon>Pseudomonadota</taxon>
        <taxon>Gammaproteobacteria</taxon>
        <taxon>Alteromonadales</taxon>
        <taxon>Pseudoalteromonadaceae</taxon>
        <taxon>Pseudoalteromonas</taxon>
    </lineage>
</organism>
<dbReference type="PROSITE" id="PS51471">
    <property type="entry name" value="FE2OG_OXY"/>
    <property type="match status" value="1"/>
</dbReference>
<evidence type="ECO:0000313" key="9">
    <source>
        <dbReference type="EMBL" id="TMP56939.1"/>
    </source>
</evidence>
<feature type="domain" description="Fe2OG dioxygenase" evidence="7">
    <location>
        <begin position="102"/>
        <end position="200"/>
    </location>
</feature>
<dbReference type="Proteomes" id="UP000307706">
    <property type="component" value="Unassembled WGS sequence"/>
</dbReference>
<dbReference type="OrthoDB" id="9783171at2"/>
<evidence type="ECO:0000256" key="1">
    <source>
        <dbReference type="ARBA" id="ARBA00001961"/>
    </source>
</evidence>
<dbReference type="GO" id="GO:0008198">
    <property type="term" value="F:ferrous iron binding"/>
    <property type="evidence" value="ECO:0007669"/>
    <property type="project" value="TreeGrafter"/>
</dbReference>
<dbReference type="EMBL" id="PNCK01000085">
    <property type="protein sequence ID" value="TMP40312.1"/>
    <property type="molecule type" value="Genomic_DNA"/>
</dbReference>
<sequence length="212" mass="24108">MQSTDELFDRIAHDLRVSGLSIQAIDKNAPALQALNQRLALFSDGDFATAGIGRQTEHTQNSEIRRDKIHWLDSSHPLEGAFLSYMDGLKNHLNSRLFMGLFSYECHFAHYEPGAFYKKHVDAFKGNTNRVLSTVLYLNQDWQSEYGGELALYDAHDHERLTQKVTPHFGTLVTFLSDEFPHEVLPATQPRYSIAGWFRVNSSVNGQVDPPR</sequence>
<comment type="caution">
    <text evidence="9">The sequence shown here is derived from an EMBL/GenBank/DDBJ whole genome shotgun (WGS) entry which is preliminary data.</text>
</comment>
<dbReference type="PANTHER" id="PTHR12907:SF26">
    <property type="entry name" value="HIF PROLYL HYDROXYLASE, ISOFORM C"/>
    <property type="match status" value="1"/>
</dbReference>
<reference evidence="11" key="2">
    <citation type="submission" date="2019-06" db="EMBL/GenBank/DDBJ databases">
        <title>Co-occurence of chitin degradation, pigmentation and bioactivity in marine Pseudoalteromonas.</title>
        <authorList>
            <person name="Sonnenschein E.C."/>
            <person name="Bech P.K."/>
        </authorList>
    </citation>
    <scope>NUCLEOTIDE SEQUENCE [LARGE SCALE GENOMIC DNA]</scope>
    <source>
        <strain evidence="11">S2231</strain>
        <strain evidence="8">S2233</strain>
    </source>
</reference>